<dbReference type="InterPro" id="IPR017972">
    <property type="entry name" value="Cyt_P450_CS"/>
</dbReference>
<keyword evidence="2 5" id="KW-0479">Metal-binding</keyword>
<evidence type="ECO:0000256" key="4">
    <source>
        <dbReference type="ARBA" id="ARBA00023004"/>
    </source>
</evidence>
<keyword evidence="6" id="KW-0503">Monooxygenase</keyword>
<dbReference type="PRINTS" id="PR00463">
    <property type="entry name" value="EP450I"/>
</dbReference>
<comment type="similarity">
    <text evidence="1 6">Belongs to the cytochrome P450 family.</text>
</comment>
<dbReference type="InterPro" id="IPR036396">
    <property type="entry name" value="Cyt_P450_sf"/>
</dbReference>
<dbReference type="GO" id="GO:0020037">
    <property type="term" value="F:heme binding"/>
    <property type="evidence" value="ECO:0007669"/>
    <property type="project" value="InterPro"/>
</dbReference>
<feature type="binding site" description="axial binding residue" evidence="5">
    <location>
        <position position="448"/>
    </location>
    <ligand>
        <name>heme</name>
        <dbReference type="ChEBI" id="CHEBI:30413"/>
    </ligand>
    <ligandPart>
        <name>Fe</name>
        <dbReference type="ChEBI" id="CHEBI:18248"/>
    </ligandPart>
</feature>
<keyword evidence="7" id="KW-0472">Membrane</keyword>
<evidence type="ECO:0000256" key="5">
    <source>
        <dbReference type="PIRSR" id="PIRSR602401-1"/>
    </source>
</evidence>
<dbReference type="Gene3D" id="1.10.630.10">
    <property type="entry name" value="Cytochrome P450"/>
    <property type="match status" value="1"/>
</dbReference>
<evidence type="ECO:0000256" key="1">
    <source>
        <dbReference type="ARBA" id="ARBA00010617"/>
    </source>
</evidence>
<dbReference type="GO" id="GO:0016705">
    <property type="term" value="F:oxidoreductase activity, acting on paired donors, with incorporation or reduction of molecular oxygen"/>
    <property type="evidence" value="ECO:0007669"/>
    <property type="project" value="InterPro"/>
</dbReference>
<organism evidence="8 9">
    <name type="scientific">Phialemonium atrogriseum</name>
    <dbReference type="NCBI Taxonomy" id="1093897"/>
    <lineage>
        <taxon>Eukaryota</taxon>
        <taxon>Fungi</taxon>
        <taxon>Dikarya</taxon>
        <taxon>Ascomycota</taxon>
        <taxon>Pezizomycotina</taxon>
        <taxon>Sordariomycetes</taxon>
        <taxon>Sordariomycetidae</taxon>
        <taxon>Cephalothecales</taxon>
        <taxon>Cephalothecaceae</taxon>
        <taxon>Phialemonium</taxon>
    </lineage>
</organism>
<dbReference type="GeneID" id="85308914"/>
<accession>A0AAJ0BNR0</accession>
<evidence type="ECO:0000256" key="3">
    <source>
        <dbReference type="ARBA" id="ARBA00023002"/>
    </source>
</evidence>
<keyword evidence="3 6" id="KW-0560">Oxidoreductase</keyword>
<dbReference type="InterPro" id="IPR002401">
    <property type="entry name" value="Cyt_P450_E_grp-I"/>
</dbReference>
<proteinExistence type="inferred from homology"/>
<name>A0AAJ0BNR0_9PEZI</name>
<dbReference type="PANTHER" id="PTHR46300:SF12">
    <property type="entry name" value="P450, PUTATIVE (EUROFUNG)-RELATED"/>
    <property type="match status" value="1"/>
</dbReference>
<dbReference type="Proteomes" id="UP001244011">
    <property type="component" value="Unassembled WGS sequence"/>
</dbReference>
<evidence type="ECO:0000256" key="6">
    <source>
        <dbReference type="RuleBase" id="RU000461"/>
    </source>
</evidence>
<keyword evidence="5 6" id="KW-0349">Heme</keyword>
<evidence type="ECO:0000256" key="7">
    <source>
        <dbReference type="SAM" id="Phobius"/>
    </source>
</evidence>
<keyword evidence="7" id="KW-1133">Transmembrane helix</keyword>
<dbReference type="CDD" id="cd11065">
    <property type="entry name" value="CYP64-like"/>
    <property type="match status" value="1"/>
</dbReference>
<sequence>MNPVDVLLSEHRLGGATDPWFYLQTALCALGLYLAQSFIAGMVRKSKYKLPPRVPGVPIFGNSFQPPATQQGPWAKKLAEKYGEITWVFLNSSRVVNDLMERRAAIYCSRPQFPMAQGIISRDARILLMPYNDQWRQLRKIMHNILSTRQKDVFRPFQDLESKHLLYDYLHKPEKWYVANGRFANSVIMSVVFGRRSDMDNPNMRELFETIDVFFEEQQPGVNLVDAFPVLTKLPKFMQWWRGRGERIFEMTRRVYKREVDLVIENMGNGTQKDCFAVDFLRTIDEGQLKFDETQKLFAMGTLMEAGSDTSRVTIGQIIAGAATYPDWVQRARAQLDAVCGHNAERLPSWEDRDQGRLPYISAVVKEGFRWRPNIAEIGTPTMLIKDDEYEGYKFPAGTVFTWNAWAIALSPDEYKEPERFNPDRFLDENLLNPLKGHFGFGPGRRVCVGWSVGEMNVWIAIARLLYCFDFEEDKAHPIDTMTIPQITHGKAPFAVKIKPRSPQHAALIERECVEAVHTKY</sequence>
<keyword evidence="7" id="KW-0812">Transmembrane</keyword>
<dbReference type="PANTHER" id="PTHR46300">
    <property type="entry name" value="P450, PUTATIVE (EUROFUNG)-RELATED-RELATED"/>
    <property type="match status" value="1"/>
</dbReference>
<comment type="cofactor">
    <cofactor evidence="5">
        <name>heme</name>
        <dbReference type="ChEBI" id="CHEBI:30413"/>
    </cofactor>
</comment>
<dbReference type="GO" id="GO:0005506">
    <property type="term" value="F:iron ion binding"/>
    <property type="evidence" value="ECO:0007669"/>
    <property type="project" value="InterPro"/>
</dbReference>
<dbReference type="Pfam" id="PF00067">
    <property type="entry name" value="p450"/>
    <property type="match status" value="1"/>
</dbReference>
<dbReference type="PROSITE" id="PS00086">
    <property type="entry name" value="CYTOCHROME_P450"/>
    <property type="match status" value="1"/>
</dbReference>
<dbReference type="GO" id="GO:0004497">
    <property type="term" value="F:monooxygenase activity"/>
    <property type="evidence" value="ECO:0007669"/>
    <property type="project" value="UniProtKB-KW"/>
</dbReference>
<evidence type="ECO:0000313" key="8">
    <source>
        <dbReference type="EMBL" id="KAK1761678.1"/>
    </source>
</evidence>
<dbReference type="AlphaFoldDB" id="A0AAJ0BNR0"/>
<dbReference type="InterPro" id="IPR050364">
    <property type="entry name" value="Cytochrome_P450_fung"/>
</dbReference>
<feature type="transmembrane region" description="Helical" evidence="7">
    <location>
        <begin position="20"/>
        <end position="43"/>
    </location>
</feature>
<evidence type="ECO:0000313" key="9">
    <source>
        <dbReference type="Proteomes" id="UP001244011"/>
    </source>
</evidence>
<keyword evidence="9" id="KW-1185">Reference proteome</keyword>
<keyword evidence="4 5" id="KW-0408">Iron</keyword>
<gene>
    <name evidence="8" type="ORF">QBC33DRAFT_502380</name>
</gene>
<comment type="caution">
    <text evidence="8">The sequence shown here is derived from an EMBL/GenBank/DDBJ whole genome shotgun (WGS) entry which is preliminary data.</text>
</comment>
<dbReference type="InterPro" id="IPR001128">
    <property type="entry name" value="Cyt_P450"/>
</dbReference>
<dbReference type="EMBL" id="MU839056">
    <property type="protein sequence ID" value="KAK1761678.1"/>
    <property type="molecule type" value="Genomic_DNA"/>
</dbReference>
<dbReference type="RefSeq" id="XP_060277891.1">
    <property type="nucleotide sequence ID" value="XM_060425727.1"/>
</dbReference>
<evidence type="ECO:0000256" key="2">
    <source>
        <dbReference type="ARBA" id="ARBA00022723"/>
    </source>
</evidence>
<protein>
    <submittedName>
        <fullName evidence="8">Cytochrome P450</fullName>
    </submittedName>
</protein>
<reference evidence="8" key="1">
    <citation type="submission" date="2023-06" db="EMBL/GenBank/DDBJ databases">
        <title>Genome-scale phylogeny and comparative genomics of the fungal order Sordariales.</title>
        <authorList>
            <consortium name="Lawrence Berkeley National Laboratory"/>
            <person name="Hensen N."/>
            <person name="Bonometti L."/>
            <person name="Westerberg I."/>
            <person name="Brannstrom I.O."/>
            <person name="Guillou S."/>
            <person name="Cros-Aarteil S."/>
            <person name="Calhoun S."/>
            <person name="Haridas S."/>
            <person name="Kuo A."/>
            <person name="Mondo S."/>
            <person name="Pangilinan J."/>
            <person name="Riley R."/>
            <person name="Labutti K."/>
            <person name="Andreopoulos B."/>
            <person name="Lipzen A."/>
            <person name="Chen C."/>
            <person name="Yanf M."/>
            <person name="Daum C."/>
            <person name="Ng V."/>
            <person name="Clum A."/>
            <person name="Steindorff A."/>
            <person name="Ohm R."/>
            <person name="Martin F."/>
            <person name="Silar P."/>
            <person name="Natvig D."/>
            <person name="Lalanne C."/>
            <person name="Gautier V."/>
            <person name="Ament-Velasquez S.L."/>
            <person name="Kruys A."/>
            <person name="Hutchinson M.I."/>
            <person name="Powell A.J."/>
            <person name="Barry K."/>
            <person name="Miller A.N."/>
            <person name="Grigoriev I.V."/>
            <person name="Debuchy R."/>
            <person name="Gladieux P."/>
            <person name="Thoren M.H."/>
            <person name="Johannesson H."/>
        </authorList>
    </citation>
    <scope>NUCLEOTIDE SEQUENCE</scope>
    <source>
        <strain evidence="8">8032-3</strain>
    </source>
</reference>
<dbReference type="SUPFAM" id="SSF48264">
    <property type="entry name" value="Cytochrome P450"/>
    <property type="match status" value="1"/>
</dbReference>